<evidence type="ECO:0000313" key="9">
    <source>
        <dbReference type="Proteomes" id="UP000002368"/>
    </source>
</evidence>
<organism evidence="8 9">
    <name type="scientific">Kyrpidia tusciae (strain DSM 2912 / NBRC 15312 / T2)</name>
    <name type="common">Bacillus tusciae</name>
    <dbReference type="NCBI Taxonomy" id="562970"/>
    <lineage>
        <taxon>Bacteria</taxon>
        <taxon>Bacillati</taxon>
        <taxon>Bacillota</taxon>
        <taxon>Bacilli</taxon>
        <taxon>Bacillales</taxon>
        <taxon>Alicyclobacillaceae</taxon>
        <taxon>Kyrpidia</taxon>
    </lineage>
</organism>
<evidence type="ECO:0000256" key="3">
    <source>
        <dbReference type="ARBA" id="ARBA00022475"/>
    </source>
</evidence>
<comment type="subcellular location">
    <subcellularLocation>
        <location evidence="1">Cell membrane</location>
        <topology evidence="1">Multi-pass membrane protein</topology>
    </subcellularLocation>
</comment>
<dbReference type="STRING" id="562970.Btus_2220"/>
<dbReference type="EMBL" id="CP002017">
    <property type="protein sequence ID" value="ADG06897.1"/>
    <property type="molecule type" value="Genomic_DNA"/>
</dbReference>
<evidence type="ECO:0000256" key="1">
    <source>
        <dbReference type="ARBA" id="ARBA00004651"/>
    </source>
</evidence>
<evidence type="ECO:0000256" key="2">
    <source>
        <dbReference type="ARBA" id="ARBA00022448"/>
    </source>
</evidence>
<dbReference type="eggNOG" id="COG2814">
    <property type="taxonomic scope" value="Bacteria"/>
</dbReference>
<feature type="transmembrane region" description="Helical" evidence="7">
    <location>
        <begin position="308"/>
        <end position="330"/>
    </location>
</feature>
<protein>
    <submittedName>
        <fullName evidence="8">Major facilitator superfamily MFS_1</fullName>
    </submittedName>
</protein>
<keyword evidence="6 7" id="KW-0472">Membrane</keyword>
<evidence type="ECO:0000256" key="4">
    <source>
        <dbReference type="ARBA" id="ARBA00022692"/>
    </source>
</evidence>
<dbReference type="AlphaFoldDB" id="D5WRU5"/>
<evidence type="ECO:0000256" key="6">
    <source>
        <dbReference type="ARBA" id="ARBA00023136"/>
    </source>
</evidence>
<dbReference type="Proteomes" id="UP000002368">
    <property type="component" value="Chromosome"/>
</dbReference>
<dbReference type="GO" id="GO:0022857">
    <property type="term" value="F:transmembrane transporter activity"/>
    <property type="evidence" value="ECO:0007669"/>
    <property type="project" value="InterPro"/>
</dbReference>
<keyword evidence="5 7" id="KW-1133">Transmembrane helix</keyword>
<feature type="transmembrane region" description="Helical" evidence="7">
    <location>
        <begin position="16"/>
        <end position="36"/>
    </location>
</feature>
<evidence type="ECO:0000256" key="5">
    <source>
        <dbReference type="ARBA" id="ARBA00022989"/>
    </source>
</evidence>
<feature type="transmembrane region" description="Helical" evidence="7">
    <location>
        <begin position="252"/>
        <end position="273"/>
    </location>
</feature>
<accession>D5WRU5</accession>
<evidence type="ECO:0000256" key="7">
    <source>
        <dbReference type="SAM" id="Phobius"/>
    </source>
</evidence>
<reference evidence="8 9" key="1">
    <citation type="journal article" date="2011" name="Stand. Genomic Sci.">
        <title>Complete genome sequence of the thermophilic, hydrogen-oxidizing Bacillus tusciae type strain (T2) and reclassification in the new genus, Kyrpidia gen. nov. as Kyrpidia tusciae comb. nov. and emendation of the family Alicyclobacillaceae da Costa and Rainey, 2010.</title>
        <authorList>
            <person name="Klenk H.P."/>
            <person name="Lapidus A."/>
            <person name="Chertkov O."/>
            <person name="Copeland A."/>
            <person name="Del Rio T.G."/>
            <person name="Nolan M."/>
            <person name="Lucas S."/>
            <person name="Chen F."/>
            <person name="Tice H."/>
            <person name="Cheng J.F."/>
            <person name="Han C."/>
            <person name="Bruce D."/>
            <person name="Goodwin L."/>
            <person name="Pitluck S."/>
            <person name="Pati A."/>
            <person name="Ivanova N."/>
            <person name="Mavromatis K."/>
            <person name="Daum C."/>
            <person name="Chen A."/>
            <person name="Palaniappan K."/>
            <person name="Chang Y.J."/>
            <person name="Land M."/>
            <person name="Hauser L."/>
            <person name="Jeffries C.D."/>
            <person name="Detter J.C."/>
            <person name="Rohde M."/>
            <person name="Abt B."/>
            <person name="Pukall R."/>
            <person name="Goker M."/>
            <person name="Bristow J."/>
            <person name="Markowitz V."/>
            <person name="Hugenholtz P."/>
            <person name="Eisen J.A."/>
        </authorList>
    </citation>
    <scope>NUCLEOTIDE SEQUENCE [LARGE SCALE GENOMIC DNA]</scope>
    <source>
        <strain evidence="8 9">DSM 2912</strain>
    </source>
</reference>
<keyword evidence="9" id="KW-1185">Reference proteome</keyword>
<dbReference type="SUPFAM" id="SSF103473">
    <property type="entry name" value="MFS general substrate transporter"/>
    <property type="match status" value="1"/>
</dbReference>
<dbReference type="HOGENOM" id="CLU_684730_0_0_9"/>
<proteinExistence type="predicted"/>
<evidence type="ECO:0000313" key="8">
    <source>
        <dbReference type="EMBL" id="ADG06897.1"/>
    </source>
</evidence>
<dbReference type="Pfam" id="PF07690">
    <property type="entry name" value="MFS_1"/>
    <property type="match status" value="1"/>
</dbReference>
<feature type="transmembrane region" description="Helical" evidence="7">
    <location>
        <begin position="42"/>
        <end position="62"/>
    </location>
</feature>
<feature type="transmembrane region" description="Helical" evidence="7">
    <location>
        <begin position="285"/>
        <end position="302"/>
    </location>
</feature>
<feature type="transmembrane region" description="Helical" evidence="7">
    <location>
        <begin position="144"/>
        <end position="161"/>
    </location>
</feature>
<dbReference type="KEGG" id="bts:Btus_2220"/>
<dbReference type="GO" id="GO:0005886">
    <property type="term" value="C:plasma membrane"/>
    <property type="evidence" value="ECO:0007669"/>
    <property type="project" value="UniProtKB-SubCell"/>
</dbReference>
<dbReference type="InterPro" id="IPR050171">
    <property type="entry name" value="MFS_Transporters"/>
</dbReference>
<keyword evidence="3" id="KW-1003">Cell membrane</keyword>
<dbReference type="PANTHER" id="PTHR23517">
    <property type="entry name" value="RESISTANCE PROTEIN MDTM, PUTATIVE-RELATED-RELATED"/>
    <property type="match status" value="1"/>
</dbReference>
<keyword evidence="2" id="KW-0813">Transport</keyword>
<dbReference type="InterPro" id="IPR011701">
    <property type="entry name" value="MFS"/>
</dbReference>
<name>D5WRU5_KYRT2</name>
<sequence>MSAEEVHFGRVVRLFYWYRLISRFYLYLPVMVVFLLDRKLTYLESGAVLAAYGFAVMASKPVVARIVRIWPKKAVLFVGEWLKCLGIVGLVWSGESVAALIVSQALIGFGFSCSQGTDSLLLSHWTEKYRANDAYSEIEAKSQSYIFLAVLVSGVAGAVLAEIDLRLPFYLTVPFNFAASWLVLGFVEESTKRPDVSALSEPESKTAGDEGVSGLWRLAHVISFYAVNRATIMAYYVLVFPLFLFVRAHVSVGYFGILLGLFSLSAFLSGRWLGAFSRRFGEKTVWAAVPSALLVSSILLLSDAMWAFWIVPALLGLAAGTVRPLVYGFLKKEAGALKAAAVSAAEFWFAWFNAGFLLAIAALFEWSVRGGLCIVMAVLFLLSVWQAAQWKRSGARPDTAKV</sequence>
<feature type="transmembrane region" description="Helical" evidence="7">
    <location>
        <begin position="167"/>
        <end position="187"/>
    </location>
</feature>
<dbReference type="InterPro" id="IPR036259">
    <property type="entry name" value="MFS_trans_sf"/>
</dbReference>
<dbReference type="Gene3D" id="1.20.1250.20">
    <property type="entry name" value="MFS general substrate transporter like domains"/>
    <property type="match status" value="1"/>
</dbReference>
<feature type="transmembrane region" description="Helical" evidence="7">
    <location>
        <begin position="342"/>
        <end position="363"/>
    </location>
</feature>
<keyword evidence="4 7" id="KW-0812">Transmembrane</keyword>
<gene>
    <name evidence="8" type="ordered locus">Btus_2220</name>
</gene>
<feature type="transmembrane region" description="Helical" evidence="7">
    <location>
        <begin position="226"/>
        <end position="246"/>
    </location>
</feature>
<feature type="transmembrane region" description="Helical" evidence="7">
    <location>
        <begin position="369"/>
        <end position="388"/>
    </location>
</feature>